<reference evidence="1 2" key="1">
    <citation type="submission" date="2024-06" db="EMBL/GenBank/DDBJ databases">
        <title>The Natural Products Discovery Center: Release of the First 8490 Sequenced Strains for Exploring Actinobacteria Biosynthetic Diversity.</title>
        <authorList>
            <person name="Kalkreuter E."/>
            <person name="Kautsar S.A."/>
            <person name="Yang D."/>
            <person name="Bader C.D."/>
            <person name="Teijaro C.N."/>
            <person name="Fluegel L."/>
            <person name="Davis C.M."/>
            <person name="Simpson J.R."/>
            <person name="Lauterbach L."/>
            <person name="Steele A.D."/>
            <person name="Gui C."/>
            <person name="Meng S."/>
            <person name="Li G."/>
            <person name="Viehrig K."/>
            <person name="Ye F."/>
            <person name="Su P."/>
            <person name="Kiefer A.F."/>
            <person name="Nichols A."/>
            <person name="Cepeda A.J."/>
            <person name="Yan W."/>
            <person name="Fan B."/>
            <person name="Jiang Y."/>
            <person name="Adhikari A."/>
            <person name="Zheng C.-J."/>
            <person name="Schuster L."/>
            <person name="Cowan T.M."/>
            <person name="Smanski M.J."/>
            <person name="Chevrette M.G."/>
            <person name="De Carvalho L.P.S."/>
            <person name="Shen B."/>
        </authorList>
    </citation>
    <scope>NUCLEOTIDE SEQUENCE [LARGE SCALE GENOMIC DNA]</scope>
    <source>
        <strain evidence="1 2">NPDC000634</strain>
    </source>
</reference>
<evidence type="ECO:0000313" key="1">
    <source>
        <dbReference type="EMBL" id="MER6976802.1"/>
    </source>
</evidence>
<name>A0ABV1VXY3_9ACTN</name>
<comment type="caution">
    <text evidence="1">The sequence shown here is derived from an EMBL/GenBank/DDBJ whole genome shotgun (WGS) entry which is preliminary data.</text>
</comment>
<dbReference type="SUPFAM" id="SSF159888">
    <property type="entry name" value="YdhG-like"/>
    <property type="match status" value="1"/>
</dbReference>
<evidence type="ECO:0008006" key="3">
    <source>
        <dbReference type="Google" id="ProtNLM"/>
    </source>
</evidence>
<dbReference type="Proteomes" id="UP001458415">
    <property type="component" value="Unassembled WGS sequence"/>
</dbReference>
<keyword evidence="2" id="KW-1185">Reference proteome</keyword>
<dbReference type="RefSeq" id="WP_086728683.1">
    <property type="nucleotide sequence ID" value="NZ_MUBM01000254.1"/>
</dbReference>
<organism evidence="1 2">
    <name type="scientific">Streptomyces carpinensis</name>
    <dbReference type="NCBI Taxonomy" id="66369"/>
    <lineage>
        <taxon>Bacteria</taxon>
        <taxon>Bacillati</taxon>
        <taxon>Actinomycetota</taxon>
        <taxon>Actinomycetes</taxon>
        <taxon>Kitasatosporales</taxon>
        <taxon>Streptomycetaceae</taxon>
        <taxon>Streptomyces</taxon>
    </lineage>
</organism>
<protein>
    <recommendedName>
        <fullName evidence="3">DUF1801 domain-containing protein</fullName>
    </recommendedName>
</protein>
<dbReference type="EMBL" id="JBEPCU010000068">
    <property type="protein sequence ID" value="MER6976802.1"/>
    <property type="molecule type" value="Genomic_DNA"/>
</dbReference>
<evidence type="ECO:0000313" key="2">
    <source>
        <dbReference type="Proteomes" id="UP001458415"/>
    </source>
</evidence>
<proteinExistence type="predicted"/>
<accession>A0ABV1VXY3</accession>
<sequence>MDSVQEYIDAIAPGHRSLFDRVSGLIPDEFPQASVALSYGMPTYRVGKRRLHIGVFPAAGSEGLVERRVEV</sequence>
<gene>
    <name evidence="1" type="ORF">ABT317_07125</name>
</gene>
<dbReference type="Gene3D" id="3.90.1150.200">
    <property type="match status" value="1"/>
</dbReference>